<dbReference type="EMBL" id="JBHUHQ010000041">
    <property type="protein sequence ID" value="MFD2046622.1"/>
    <property type="molecule type" value="Genomic_DNA"/>
</dbReference>
<dbReference type="RefSeq" id="WP_377558672.1">
    <property type="nucleotide sequence ID" value="NZ_JBHUHQ010000041.1"/>
</dbReference>
<accession>A0ABW4W4G1</accession>
<protein>
    <recommendedName>
        <fullName evidence="3">DNA-binding protein</fullName>
    </recommendedName>
</protein>
<dbReference type="Proteomes" id="UP001597383">
    <property type="component" value="Unassembled WGS sequence"/>
</dbReference>
<reference evidence="2" key="1">
    <citation type="journal article" date="2019" name="Int. J. Syst. Evol. Microbiol.">
        <title>The Global Catalogue of Microorganisms (GCM) 10K type strain sequencing project: providing services to taxonomists for standard genome sequencing and annotation.</title>
        <authorList>
            <consortium name="The Broad Institute Genomics Platform"/>
            <consortium name="The Broad Institute Genome Sequencing Center for Infectious Disease"/>
            <person name="Wu L."/>
            <person name="Ma J."/>
        </authorList>
    </citation>
    <scope>NUCLEOTIDE SEQUENCE [LARGE SCALE GENOMIC DNA]</scope>
    <source>
        <strain evidence="2">R28</strain>
    </source>
</reference>
<name>A0ABW4W4G1_9BACI</name>
<gene>
    <name evidence="1" type="ORF">ACFSJF_20345</name>
</gene>
<proteinExistence type="predicted"/>
<evidence type="ECO:0000313" key="1">
    <source>
        <dbReference type="EMBL" id="MFD2046622.1"/>
    </source>
</evidence>
<comment type="caution">
    <text evidence="1">The sequence shown here is derived from an EMBL/GenBank/DDBJ whole genome shotgun (WGS) entry which is preliminary data.</text>
</comment>
<evidence type="ECO:0008006" key="3">
    <source>
        <dbReference type="Google" id="ProtNLM"/>
    </source>
</evidence>
<evidence type="ECO:0000313" key="2">
    <source>
        <dbReference type="Proteomes" id="UP001597383"/>
    </source>
</evidence>
<keyword evidence="2" id="KW-1185">Reference proteome</keyword>
<organism evidence="1 2">
    <name type="scientific">Ornithinibacillus salinisoli</name>
    <dbReference type="NCBI Taxonomy" id="1848459"/>
    <lineage>
        <taxon>Bacteria</taxon>
        <taxon>Bacillati</taxon>
        <taxon>Bacillota</taxon>
        <taxon>Bacilli</taxon>
        <taxon>Bacillales</taxon>
        <taxon>Bacillaceae</taxon>
        <taxon>Ornithinibacillus</taxon>
    </lineage>
</organism>
<sequence>MFQLHEEVGGIPNFEFGTSKRVEKHDFKDWILRKKEEKRQL</sequence>